<accession>B8GKA6</accession>
<dbReference type="PANTHER" id="PTHR46233:SF3">
    <property type="entry name" value="HYDROXYACYLGLUTATHIONE HYDROLASE GLOC"/>
    <property type="match status" value="1"/>
</dbReference>
<dbReference type="STRING" id="521011.Mpal_0415"/>
<dbReference type="GeneID" id="7271441"/>
<dbReference type="Pfam" id="PF00753">
    <property type="entry name" value="Lactamase_B"/>
    <property type="match status" value="1"/>
</dbReference>
<dbReference type="OrthoDB" id="197151at2157"/>
<evidence type="ECO:0000256" key="1">
    <source>
        <dbReference type="ARBA" id="ARBA00001947"/>
    </source>
</evidence>
<keyword evidence="4" id="KW-0862">Zinc</keyword>
<dbReference type="Gene3D" id="3.60.15.10">
    <property type="entry name" value="Ribonuclease Z/Hydroxyacylglutathione hydrolase-like"/>
    <property type="match status" value="1"/>
</dbReference>
<dbReference type="CDD" id="cd06262">
    <property type="entry name" value="metallo-hydrolase-like_MBL-fold"/>
    <property type="match status" value="1"/>
</dbReference>
<feature type="domain" description="Metallo-beta-lactamase" evidence="5">
    <location>
        <begin position="12"/>
        <end position="176"/>
    </location>
</feature>
<dbReference type="InterPro" id="IPR036866">
    <property type="entry name" value="RibonucZ/Hydroxyglut_hydro"/>
</dbReference>
<comment type="cofactor">
    <cofactor evidence="1">
        <name>Zn(2+)</name>
        <dbReference type="ChEBI" id="CHEBI:29105"/>
    </cofactor>
</comment>
<evidence type="ECO:0000313" key="7">
    <source>
        <dbReference type="Proteomes" id="UP000002457"/>
    </source>
</evidence>
<organism evidence="6 7">
    <name type="scientific">Methanosphaerula palustris (strain ATCC BAA-1556 / DSM 19958 / E1-9c)</name>
    <dbReference type="NCBI Taxonomy" id="521011"/>
    <lineage>
        <taxon>Archaea</taxon>
        <taxon>Methanobacteriati</taxon>
        <taxon>Methanobacteriota</taxon>
        <taxon>Stenosarchaea group</taxon>
        <taxon>Methanomicrobia</taxon>
        <taxon>Methanomicrobiales</taxon>
        <taxon>Methanoregulaceae</taxon>
        <taxon>Methanosphaerula</taxon>
    </lineage>
</organism>
<dbReference type="SUPFAM" id="SSF56281">
    <property type="entry name" value="Metallo-hydrolase/oxidoreductase"/>
    <property type="match status" value="1"/>
</dbReference>
<name>B8GKA6_METPE</name>
<dbReference type="eggNOG" id="arCOG00504">
    <property type="taxonomic scope" value="Archaea"/>
</dbReference>
<dbReference type="RefSeq" id="WP_012617108.1">
    <property type="nucleotide sequence ID" value="NC_011832.1"/>
</dbReference>
<evidence type="ECO:0000313" key="6">
    <source>
        <dbReference type="EMBL" id="ACL15789.1"/>
    </source>
</evidence>
<evidence type="ECO:0000256" key="3">
    <source>
        <dbReference type="ARBA" id="ARBA00022801"/>
    </source>
</evidence>
<gene>
    <name evidence="6" type="ordered locus">Mpal_0415</name>
</gene>
<dbReference type="AlphaFoldDB" id="B8GKA6"/>
<reference evidence="6 7" key="1">
    <citation type="journal article" date="2015" name="Genome Announc.">
        <title>Complete Genome Sequence of Methanosphaerula palustris E1-9CT, a Hydrogenotrophic Methanogen Isolated from a Minerotrophic Fen Peatland.</title>
        <authorList>
            <person name="Cadillo-Quiroz H."/>
            <person name="Browne P."/>
            <person name="Kyrpides N."/>
            <person name="Woyke T."/>
            <person name="Goodwin L."/>
            <person name="Detter C."/>
            <person name="Yavitt J.B."/>
            <person name="Zinder S.H."/>
        </authorList>
    </citation>
    <scope>NUCLEOTIDE SEQUENCE [LARGE SCALE GENOMIC DNA]</scope>
    <source>
        <strain evidence="7">ATCC BAA-1556 / DSM 19958 / E1-9c</strain>
    </source>
</reference>
<keyword evidence="7" id="KW-1185">Reference proteome</keyword>
<dbReference type="PANTHER" id="PTHR46233">
    <property type="entry name" value="HYDROXYACYLGLUTATHIONE HYDROLASE GLOC"/>
    <property type="match status" value="1"/>
</dbReference>
<protein>
    <submittedName>
        <fullName evidence="6">Beta-lactamase domain protein</fullName>
    </submittedName>
</protein>
<dbReference type="InterPro" id="IPR051453">
    <property type="entry name" value="MBL_Glyoxalase_II"/>
</dbReference>
<evidence type="ECO:0000256" key="4">
    <source>
        <dbReference type="ARBA" id="ARBA00022833"/>
    </source>
</evidence>
<dbReference type="EMBL" id="CP001338">
    <property type="protein sequence ID" value="ACL15789.1"/>
    <property type="molecule type" value="Genomic_DNA"/>
</dbReference>
<evidence type="ECO:0000256" key="2">
    <source>
        <dbReference type="ARBA" id="ARBA00022723"/>
    </source>
</evidence>
<dbReference type="Proteomes" id="UP000002457">
    <property type="component" value="Chromosome"/>
</dbReference>
<keyword evidence="3" id="KW-0378">Hydrolase</keyword>
<dbReference type="GO" id="GO:0046872">
    <property type="term" value="F:metal ion binding"/>
    <property type="evidence" value="ECO:0007669"/>
    <property type="project" value="UniProtKB-KW"/>
</dbReference>
<dbReference type="InterPro" id="IPR001279">
    <property type="entry name" value="Metallo-B-lactamas"/>
</dbReference>
<evidence type="ECO:0000259" key="5">
    <source>
        <dbReference type="SMART" id="SM00849"/>
    </source>
</evidence>
<dbReference type="SMART" id="SM00849">
    <property type="entry name" value="Lactamase_B"/>
    <property type="match status" value="1"/>
</dbReference>
<dbReference type="GO" id="GO:0016787">
    <property type="term" value="F:hydrolase activity"/>
    <property type="evidence" value="ECO:0007669"/>
    <property type="project" value="UniProtKB-KW"/>
</dbReference>
<keyword evidence="2" id="KW-0479">Metal-binding</keyword>
<sequence length="199" mass="21454">MPVRWIPGRDAQANSYLFGDVLVDAGVLPMAVERYKDQISTIILTHGHYDHTAYLKEIAHMCSARVCIHTADAEALFRDEISLANHFGEHSPRIAPDQKLQGGEVIGGLLVIPTPGHTAGSICLYSEEEHLLISGDTVFTDGACGRTDFPTGSAAAMEESLMSLQKLEVEGFYPGHGEPVDHGGAMQIAAAAVLCRRGW</sequence>
<dbReference type="HOGENOM" id="CLU_030571_5_1_2"/>
<dbReference type="KEGG" id="mpl:Mpal_0415"/>
<proteinExistence type="predicted"/>